<feature type="domain" description="Lysozyme inhibitor LprI-like N-terminal" evidence="2">
    <location>
        <begin position="53"/>
        <end position="155"/>
    </location>
</feature>
<keyword evidence="4" id="KW-1185">Reference proteome</keyword>
<keyword evidence="1" id="KW-0732">Signal</keyword>
<dbReference type="RefSeq" id="WP_027195101.1">
    <property type="nucleotide sequence ID" value="NZ_CP017562.2"/>
</dbReference>
<dbReference type="InterPro" id="IPR009739">
    <property type="entry name" value="LprI-like_N"/>
</dbReference>
<accession>A0A1I9YMZ0</accession>
<evidence type="ECO:0000313" key="3">
    <source>
        <dbReference type="EMBL" id="APA87673.1"/>
    </source>
</evidence>
<feature type="chain" id="PRO_5009607466" evidence="1">
    <location>
        <begin position="21"/>
        <end position="161"/>
    </location>
</feature>
<dbReference type="Pfam" id="PF07007">
    <property type="entry name" value="LprI"/>
    <property type="match status" value="1"/>
</dbReference>
<evidence type="ECO:0000256" key="1">
    <source>
        <dbReference type="SAM" id="SignalP"/>
    </source>
</evidence>
<dbReference type="OrthoDB" id="9114478at2"/>
<dbReference type="Gene3D" id="1.20.1270.180">
    <property type="match status" value="1"/>
</dbReference>
<dbReference type="AlphaFoldDB" id="A0A1I9YMZ0"/>
<name>A0A1I9YMZ0_9BURK</name>
<dbReference type="KEGG" id="pspw:BJG93_19580"/>
<evidence type="ECO:0000313" key="4">
    <source>
        <dbReference type="Proteomes" id="UP000179860"/>
    </source>
</evidence>
<reference evidence="3" key="2">
    <citation type="submission" date="2021-06" db="EMBL/GenBank/DDBJ databases">
        <authorList>
            <person name="Rogers T.H."/>
            <person name="Ramsay J.P."/>
            <person name="Wang P."/>
            <person name="Terpolilli J."/>
        </authorList>
    </citation>
    <scope>NUCLEOTIDE SEQUENCE</scope>
    <source>
        <strain evidence="3">WSM5005</strain>
    </source>
</reference>
<dbReference type="STRING" id="754502.BJG93_19580"/>
<sequence length="161" mass="18513">MMRATNIAICLFLASSPAYSSSSIYGSTFDYTKATPTSQYFAGKTEEQIQRFCKNDAVATMDVSACAQHDFERVAQTLEKKVSAIEQIMADGDKQLRTRGEPEALPYFRRGQENWKYYRDNECYADVYEAGQASLRFVEFWDCMARMTRNRLDELTKPINE</sequence>
<feature type="signal peptide" evidence="1">
    <location>
        <begin position="1"/>
        <end position="20"/>
    </location>
</feature>
<gene>
    <name evidence="3" type="ORF">BJG93_19580</name>
</gene>
<protein>
    <submittedName>
        <fullName evidence="3">DUF1311 domain-containing protein</fullName>
    </submittedName>
</protein>
<reference evidence="3" key="1">
    <citation type="submission" date="2016-09" db="EMBL/GenBank/DDBJ databases">
        <title>The Complete Genome of Burkholderia sprentiae wsm5005.</title>
        <authorList>
            <person name="De Meyer S."/>
            <person name="Wang P."/>
            <person name="Terpolilli J."/>
        </authorList>
    </citation>
    <scope>NUCLEOTIDE SEQUENCE [LARGE SCALE GENOMIC DNA]</scope>
    <source>
        <strain evidence="3">WSM5005</strain>
    </source>
</reference>
<proteinExistence type="predicted"/>
<organism evidence="3 4">
    <name type="scientific">Paraburkholderia sprentiae WSM5005</name>
    <dbReference type="NCBI Taxonomy" id="754502"/>
    <lineage>
        <taxon>Bacteria</taxon>
        <taxon>Pseudomonadati</taxon>
        <taxon>Pseudomonadota</taxon>
        <taxon>Betaproteobacteria</taxon>
        <taxon>Burkholderiales</taxon>
        <taxon>Burkholderiaceae</taxon>
        <taxon>Paraburkholderia</taxon>
    </lineage>
</organism>
<dbReference type="Proteomes" id="UP000179860">
    <property type="component" value="Chromosome 2"/>
</dbReference>
<evidence type="ECO:0000259" key="2">
    <source>
        <dbReference type="Pfam" id="PF07007"/>
    </source>
</evidence>
<dbReference type="EMBL" id="CP017562">
    <property type="protein sequence ID" value="APA87673.1"/>
    <property type="molecule type" value="Genomic_DNA"/>
</dbReference>